<evidence type="ECO:0000313" key="1">
    <source>
        <dbReference type="EMBL" id="GAA3641856.1"/>
    </source>
</evidence>
<evidence type="ECO:0008006" key="3">
    <source>
        <dbReference type="Google" id="ProtNLM"/>
    </source>
</evidence>
<accession>A0ABP7AWU2</accession>
<proteinExistence type="predicted"/>
<dbReference type="NCBIfam" id="NF033706">
    <property type="entry name" value="Ni_bind_SCO4226"/>
    <property type="match status" value="1"/>
</dbReference>
<organism evidence="1 2">
    <name type="scientific">Microlunatus ginsengisoli</name>
    <dbReference type="NCBI Taxonomy" id="363863"/>
    <lineage>
        <taxon>Bacteria</taxon>
        <taxon>Bacillati</taxon>
        <taxon>Actinomycetota</taxon>
        <taxon>Actinomycetes</taxon>
        <taxon>Propionibacteriales</taxon>
        <taxon>Propionibacteriaceae</taxon>
        <taxon>Microlunatus</taxon>
    </lineage>
</organism>
<dbReference type="EMBL" id="BAABAB010000052">
    <property type="protein sequence ID" value="GAA3641856.1"/>
    <property type="molecule type" value="Genomic_DNA"/>
</dbReference>
<gene>
    <name evidence="1" type="ORF">GCM10022236_50630</name>
</gene>
<dbReference type="Proteomes" id="UP001501490">
    <property type="component" value="Unassembled WGS sequence"/>
</dbReference>
<dbReference type="Pfam" id="PF14026">
    <property type="entry name" value="SCO4226-like"/>
    <property type="match status" value="1"/>
</dbReference>
<keyword evidence="2" id="KW-1185">Reference proteome</keyword>
<sequence>MPMFMDVHAGFHGVTQEQFDAAHQLDVAIQAEEGVSYQRAWLDPVAGKVFCLVSGPSREAVERIHARAGHPADELYELTVEAA</sequence>
<dbReference type="InterPro" id="IPR042557">
    <property type="entry name" value="SCO4226"/>
</dbReference>
<evidence type="ECO:0000313" key="2">
    <source>
        <dbReference type="Proteomes" id="UP001501490"/>
    </source>
</evidence>
<name>A0ABP7AWU2_9ACTN</name>
<protein>
    <recommendedName>
        <fullName evidence="3">DUF4242 domain-containing protein</fullName>
    </recommendedName>
</protein>
<dbReference type="RefSeq" id="WP_344809906.1">
    <property type="nucleotide sequence ID" value="NZ_BAABAB010000052.1"/>
</dbReference>
<dbReference type="Gene3D" id="3.30.70.3090">
    <property type="entry name" value="ORF SCO4226, nickel-binding ferredoxin-like monomer"/>
    <property type="match status" value="1"/>
</dbReference>
<comment type="caution">
    <text evidence="1">The sequence shown here is derived from an EMBL/GenBank/DDBJ whole genome shotgun (WGS) entry which is preliminary data.</text>
</comment>
<reference evidence="2" key="1">
    <citation type="journal article" date="2019" name="Int. J. Syst. Evol. Microbiol.">
        <title>The Global Catalogue of Microorganisms (GCM) 10K type strain sequencing project: providing services to taxonomists for standard genome sequencing and annotation.</title>
        <authorList>
            <consortium name="The Broad Institute Genomics Platform"/>
            <consortium name="The Broad Institute Genome Sequencing Center for Infectious Disease"/>
            <person name="Wu L."/>
            <person name="Ma J."/>
        </authorList>
    </citation>
    <scope>NUCLEOTIDE SEQUENCE [LARGE SCALE GENOMIC DNA]</scope>
    <source>
        <strain evidence="2">JCM 16929</strain>
    </source>
</reference>
<dbReference type="InterPro" id="IPR025336">
    <property type="entry name" value="SCO4226-like"/>
</dbReference>